<accession>A0A1I8F5G1</accession>
<protein>
    <submittedName>
        <fullName evidence="3">Uncharacterized protein</fullName>
    </submittedName>
</protein>
<name>A0A1I8F5G1_9PLAT</name>
<dbReference type="WBParaSite" id="maker-unitig_21195-snap-gene-0.2-mRNA-1">
    <property type="protein sequence ID" value="maker-unitig_21195-snap-gene-0.2-mRNA-1"/>
    <property type="gene ID" value="maker-unitig_21195-snap-gene-0.2"/>
</dbReference>
<proteinExistence type="predicted"/>
<evidence type="ECO:0000256" key="1">
    <source>
        <dbReference type="SAM" id="MobiDB-lite"/>
    </source>
</evidence>
<keyword evidence="2" id="KW-1185">Reference proteome</keyword>
<evidence type="ECO:0000313" key="3">
    <source>
        <dbReference type="WBParaSite" id="maker-unitig_21195-snap-gene-0.2-mRNA-1"/>
    </source>
</evidence>
<evidence type="ECO:0000313" key="2">
    <source>
        <dbReference type="Proteomes" id="UP000095280"/>
    </source>
</evidence>
<feature type="compositionally biased region" description="Basic and acidic residues" evidence="1">
    <location>
        <begin position="109"/>
        <end position="119"/>
    </location>
</feature>
<reference evidence="3" key="1">
    <citation type="submission" date="2016-11" db="UniProtKB">
        <authorList>
            <consortium name="WormBaseParasite"/>
        </authorList>
    </citation>
    <scope>IDENTIFICATION</scope>
</reference>
<feature type="region of interest" description="Disordered" evidence="1">
    <location>
        <begin position="100"/>
        <end position="119"/>
    </location>
</feature>
<dbReference type="Proteomes" id="UP000095280">
    <property type="component" value="Unplaced"/>
</dbReference>
<organism evidence="2 3">
    <name type="scientific">Macrostomum lignano</name>
    <dbReference type="NCBI Taxonomy" id="282301"/>
    <lineage>
        <taxon>Eukaryota</taxon>
        <taxon>Metazoa</taxon>
        <taxon>Spiralia</taxon>
        <taxon>Lophotrochozoa</taxon>
        <taxon>Platyhelminthes</taxon>
        <taxon>Rhabditophora</taxon>
        <taxon>Macrostomorpha</taxon>
        <taxon>Macrostomida</taxon>
        <taxon>Macrostomidae</taxon>
        <taxon>Macrostomum</taxon>
    </lineage>
</organism>
<dbReference type="AlphaFoldDB" id="A0A1I8F5G1"/>
<feature type="region of interest" description="Disordered" evidence="1">
    <location>
        <begin position="1"/>
        <end position="20"/>
    </location>
</feature>
<sequence length="119" mass="13008">MTKAPCLKRTGSFRQATLTERKLDPQSAILPEPVPVTQRPEARIDSRVSVPRPQANPDLMYQRQSSLRLFPKLESSGVAALCYTRSLGLNRAAARLRTASASAAGAPDAEFKHNCNDTD</sequence>